<dbReference type="InterPro" id="IPR007060">
    <property type="entry name" value="FtsL/DivIC"/>
</dbReference>
<keyword evidence="1" id="KW-0175">Coiled coil</keyword>
<keyword evidence="2" id="KW-0812">Transmembrane</keyword>
<evidence type="ECO:0000313" key="3">
    <source>
        <dbReference type="EMBL" id="VEH14350.1"/>
    </source>
</evidence>
<protein>
    <submittedName>
        <fullName evidence="3">Septum formation initiator</fullName>
    </submittedName>
</protein>
<keyword evidence="2" id="KW-1133">Transmembrane helix</keyword>
<dbReference type="RefSeq" id="WP_004374282.1">
    <property type="nucleotide sequence ID" value="NZ_CAJPPY010000019.1"/>
</dbReference>
<dbReference type="GeneID" id="85011236"/>
<organism evidence="3 4">
    <name type="scientific">Segatella oris</name>
    <dbReference type="NCBI Taxonomy" id="28135"/>
    <lineage>
        <taxon>Bacteria</taxon>
        <taxon>Pseudomonadati</taxon>
        <taxon>Bacteroidota</taxon>
        <taxon>Bacteroidia</taxon>
        <taxon>Bacteroidales</taxon>
        <taxon>Prevotellaceae</taxon>
        <taxon>Segatella</taxon>
    </lineage>
</organism>
<name>A0A3S4X0G0_9BACT</name>
<keyword evidence="2" id="KW-0472">Membrane</keyword>
<dbReference type="KEGG" id="poc:NCTC13071_00321"/>
<gene>
    <name evidence="3" type="ORF">NCTC13071_00321</name>
</gene>
<evidence type="ECO:0000256" key="1">
    <source>
        <dbReference type="SAM" id="Coils"/>
    </source>
</evidence>
<feature type="coiled-coil region" evidence="1">
    <location>
        <begin position="39"/>
        <end position="73"/>
    </location>
</feature>
<sequence>MTGRLNVILSLISHYKYLIVCVIGVLIVGLIDENSFLKRFQLEMQISDLKSEINKYTEQYEADSRQLNELKRHPKAIEKIARERYFMKADDEDIYVLSDDKKPIETNNEATE</sequence>
<evidence type="ECO:0000256" key="2">
    <source>
        <dbReference type="SAM" id="Phobius"/>
    </source>
</evidence>
<proteinExistence type="predicted"/>
<evidence type="ECO:0000313" key="4">
    <source>
        <dbReference type="Proteomes" id="UP000274578"/>
    </source>
</evidence>
<reference evidence="3 4" key="1">
    <citation type="submission" date="2018-12" db="EMBL/GenBank/DDBJ databases">
        <authorList>
            <consortium name="Pathogen Informatics"/>
        </authorList>
    </citation>
    <scope>NUCLEOTIDE SEQUENCE [LARGE SCALE GENOMIC DNA]</scope>
    <source>
        <strain evidence="3 4">NCTC13071</strain>
    </source>
</reference>
<feature type="transmembrane region" description="Helical" evidence="2">
    <location>
        <begin position="12"/>
        <end position="31"/>
    </location>
</feature>
<dbReference type="Proteomes" id="UP000274578">
    <property type="component" value="Chromosome 1"/>
</dbReference>
<accession>A0A3S4X0G0</accession>
<dbReference type="AlphaFoldDB" id="A0A3S4X0G0"/>
<dbReference type="Pfam" id="PF04977">
    <property type="entry name" value="DivIC"/>
    <property type="match status" value="1"/>
</dbReference>
<dbReference type="EMBL" id="LR134384">
    <property type="protein sequence ID" value="VEH14350.1"/>
    <property type="molecule type" value="Genomic_DNA"/>
</dbReference>